<dbReference type="AlphaFoldDB" id="A0A939FD16"/>
<comment type="caution">
    <text evidence="5">The sequence shown here is derived from an EMBL/GenBank/DDBJ whole genome shotgun (WGS) entry which is preliminary data.</text>
</comment>
<name>A0A939FD16_9ACTN</name>
<gene>
    <name evidence="5" type="ORF">J0695_23815</name>
</gene>
<evidence type="ECO:0000259" key="4">
    <source>
        <dbReference type="Pfam" id="PF12705"/>
    </source>
</evidence>
<dbReference type="GO" id="GO:0004386">
    <property type="term" value="F:helicase activity"/>
    <property type="evidence" value="ECO:0007669"/>
    <property type="project" value="UniProtKB-KW"/>
</dbReference>
<dbReference type="InterPro" id="IPR011604">
    <property type="entry name" value="PDDEXK-like_dom_sf"/>
</dbReference>
<evidence type="ECO:0000256" key="3">
    <source>
        <dbReference type="ARBA" id="ARBA00023204"/>
    </source>
</evidence>
<keyword evidence="2" id="KW-0347">Helicase</keyword>
<dbReference type="EMBL" id="JAFLRJ010000231">
    <property type="protein sequence ID" value="MBO0514800.1"/>
    <property type="molecule type" value="Genomic_DNA"/>
</dbReference>
<keyword evidence="2" id="KW-0378">Hydrolase</keyword>
<keyword evidence="2" id="KW-0547">Nucleotide-binding</keyword>
<evidence type="ECO:0000313" key="5">
    <source>
        <dbReference type="EMBL" id="MBO0514800.1"/>
    </source>
</evidence>
<sequence>MTAQPIEAQPSIWQAAHTVDAARPRSRQTQLGASDTVCERRAVYRLHGIEPTDTSDKRAAIIGTYLHEGLLEAARREYGWLVETKVAGAQVRGSIDAVQLDEITAARLPVRHRPVVAAPVVTVEDIKTKSSRIWDRVLRYGASEAELRQAYLYADLLRTVGWQNRPGQRYLAKLGPLEVGAIRFRFINRDSGEEYVQEFAFDPAEATRARWWVQRIHEHESPEVAPRTFDGPGLDAICDYCPFRSACWGEPRTPGAPVQTVLVHDDADRAAALADYVRGHELETSGKKLKAKARAMLDDSAPGVYGANELRWTGGNPATPKPDVEAMVDVFDNASAVIPMVPNEKAMIAALVEAGVPVPVKAEGKTARAIKVSPAKP</sequence>
<keyword evidence="3" id="KW-0234">DNA repair</keyword>
<evidence type="ECO:0000313" key="6">
    <source>
        <dbReference type="Proteomes" id="UP000664167"/>
    </source>
</evidence>
<dbReference type="InterPro" id="IPR038726">
    <property type="entry name" value="PDDEXK_AddAB-type"/>
</dbReference>
<keyword evidence="1" id="KW-0227">DNA damage</keyword>
<keyword evidence="2" id="KW-0067">ATP-binding</keyword>
<feature type="domain" description="PD-(D/E)XK endonuclease-like" evidence="4">
    <location>
        <begin position="122"/>
        <end position="247"/>
    </location>
</feature>
<dbReference type="Pfam" id="PF12705">
    <property type="entry name" value="PDDEXK_1"/>
    <property type="match status" value="1"/>
</dbReference>
<dbReference type="Gene3D" id="3.90.320.10">
    <property type="match status" value="1"/>
</dbReference>
<dbReference type="GO" id="GO:0006281">
    <property type="term" value="P:DNA repair"/>
    <property type="evidence" value="ECO:0007669"/>
    <property type="project" value="UniProtKB-KW"/>
</dbReference>
<evidence type="ECO:0000256" key="1">
    <source>
        <dbReference type="ARBA" id="ARBA00022763"/>
    </source>
</evidence>
<proteinExistence type="predicted"/>
<accession>A0A939FD16</accession>
<keyword evidence="6" id="KW-1185">Reference proteome</keyword>
<protein>
    <submittedName>
        <fullName evidence="5">PD-(D/E)XK nuclease family protein</fullName>
    </submittedName>
</protein>
<dbReference type="RefSeq" id="WP_206964647.1">
    <property type="nucleotide sequence ID" value="NZ_BAAAJJ010000002.1"/>
</dbReference>
<dbReference type="Proteomes" id="UP000664167">
    <property type="component" value="Unassembled WGS sequence"/>
</dbReference>
<reference evidence="5" key="1">
    <citation type="submission" date="2021-03" db="EMBL/GenBank/DDBJ databases">
        <title>Streptomyces poriferae sp. nov., a novel marine sponge-derived Actinobacteria species with anti-MRSA activity.</title>
        <authorList>
            <person name="Sandoval-Powers M."/>
            <person name="Kralova S."/>
            <person name="Nguyen G.-S."/>
            <person name="Fawwal D."/>
            <person name="Degnes K."/>
            <person name="Klinkenberg G."/>
            <person name="Sletta H."/>
            <person name="Wentzel A."/>
            <person name="Liles M.R."/>
        </authorList>
    </citation>
    <scope>NUCLEOTIDE SEQUENCE</scope>
    <source>
        <strain evidence="5">DSM 41794</strain>
    </source>
</reference>
<organism evidence="5 6">
    <name type="scientific">Streptomyces beijiangensis</name>
    <dbReference type="NCBI Taxonomy" id="163361"/>
    <lineage>
        <taxon>Bacteria</taxon>
        <taxon>Bacillati</taxon>
        <taxon>Actinomycetota</taxon>
        <taxon>Actinomycetes</taxon>
        <taxon>Kitasatosporales</taxon>
        <taxon>Streptomycetaceae</taxon>
        <taxon>Streptomyces</taxon>
    </lineage>
</organism>
<evidence type="ECO:0000256" key="2">
    <source>
        <dbReference type="ARBA" id="ARBA00022806"/>
    </source>
</evidence>